<dbReference type="PANTHER" id="PTHR43205">
    <property type="entry name" value="PROSTAGLANDIN REDUCTASE"/>
    <property type="match status" value="1"/>
</dbReference>
<dbReference type="PANTHER" id="PTHR43205:SF7">
    <property type="entry name" value="PROSTAGLANDIN REDUCTASE 1"/>
    <property type="match status" value="1"/>
</dbReference>
<evidence type="ECO:0000259" key="2">
    <source>
        <dbReference type="Pfam" id="PF00107"/>
    </source>
</evidence>
<dbReference type="FunFam" id="3.40.50.720:FF:000121">
    <property type="entry name" value="Prostaglandin reductase 2"/>
    <property type="match status" value="1"/>
</dbReference>
<dbReference type="Gene3D" id="3.90.180.10">
    <property type="entry name" value="Medium-chain alcohol dehydrogenases, catalytic domain"/>
    <property type="match status" value="1"/>
</dbReference>
<dbReference type="SUPFAM" id="SSF51735">
    <property type="entry name" value="NAD(P)-binding Rossmann-fold domains"/>
    <property type="match status" value="1"/>
</dbReference>
<dbReference type="Proteomes" id="UP000825935">
    <property type="component" value="Chromosome 11"/>
</dbReference>
<evidence type="ECO:0000256" key="1">
    <source>
        <dbReference type="ARBA" id="ARBA00023002"/>
    </source>
</evidence>
<evidence type="ECO:0000313" key="5">
    <source>
        <dbReference type="Proteomes" id="UP000825935"/>
    </source>
</evidence>
<proteinExistence type="predicted"/>
<feature type="domain" description="Oxidoreductase N-terminal" evidence="3">
    <location>
        <begin position="21"/>
        <end position="121"/>
    </location>
</feature>
<name>A0A8T2TT53_CERRI</name>
<dbReference type="Pfam" id="PF00107">
    <property type="entry name" value="ADH_zinc_N"/>
    <property type="match status" value="1"/>
</dbReference>
<gene>
    <name evidence="4" type="ORF">KP509_11G030700</name>
</gene>
<dbReference type="AlphaFoldDB" id="A0A8T2TT53"/>
<keyword evidence="1" id="KW-0560">Oxidoreductase</keyword>
<dbReference type="EMBL" id="CM035416">
    <property type="protein sequence ID" value="KAH7424906.1"/>
    <property type="molecule type" value="Genomic_DNA"/>
</dbReference>
<evidence type="ECO:0000259" key="3">
    <source>
        <dbReference type="Pfam" id="PF16884"/>
    </source>
</evidence>
<dbReference type="InterPro" id="IPR041694">
    <property type="entry name" value="ADH_N_2"/>
</dbReference>
<evidence type="ECO:0000313" key="4">
    <source>
        <dbReference type="EMBL" id="KAH7424906.1"/>
    </source>
</evidence>
<keyword evidence="5" id="KW-1185">Reference proteome</keyword>
<dbReference type="SUPFAM" id="SSF50129">
    <property type="entry name" value="GroES-like"/>
    <property type="match status" value="2"/>
</dbReference>
<accession>A0A8T2TT53</accession>
<dbReference type="OrthoDB" id="809632at2759"/>
<dbReference type="GO" id="GO:0016628">
    <property type="term" value="F:oxidoreductase activity, acting on the CH-CH group of donors, NAD or NADP as acceptor"/>
    <property type="evidence" value="ECO:0007669"/>
    <property type="project" value="InterPro"/>
</dbReference>
<feature type="domain" description="Alcohol dehydrogenase-like C-terminal" evidence="2">
    <location>
        <begin position="168"/>
        <end position="300"/>
    </location>
</feature>
<reference evidence="4" key="1">
    <citation type="submission" date="2021-08" db="EMBL/GenBank/DDBJ databases">
        <title>WGS assembly of Ceratopteris richardii.</title>
        <authorList>
            <person name="Marchant D.B."/>
            <person name="Chen G."/>
            <person name="Jenkins J."/>
            <person name="Shu S."/>
            <person name="Leebens-Mack J."/>
            <person name="Grimwood J."/>
            <person name="Schmutz J."/>
            <person name="Soltis P."/>
            <person name="Soltis D."/>
            <person name="Chen Z.-H."/>
        </authorList>
    </citation>
    <scope>NUCLEOTIDE SEQUENCE</scope>
    <source>
        <strain evidence="4">Whitten #5841</strain>
        <tissue evidence="4">Leaf</tissue>
    </source>
</reference>
<dbReference type="Gene3D" id="3.40.50.720">
    <property type="entry name" value="NAD(P)-binding Rossmann-like Domain"/>
    <property type="match status" value="1"/>
</dbReference>
<dbReference type="InterPro" id="IPR013149">
    <property type="entry name" value="ADH-like_C"/>
</dbReference>
<dbReference type="Pfam" id="PF16884">
    <property type="entry name" value="ADH_N_2"/>
    <property type="match status" value="1"/>
</dbReference>
<comment type="caution">
    <text evidence="4">The sequence shown here is derived from an EMBL/GenBank/DDBJ whole genome shotgun (WGS) entry which is preliminary data.</text>
</comment>
<protein>
    <submittedName>
        <fullName evidence="4">Uncharacterized protein</fullName>
    </submittedName>
</protein>
<sequence>MAAGDIVHNTSICFKRYLTNEQPTESDMEIFAGELTLSLAEGTRDVLVRNLYLSPDPYMRNRMREIYNSYLPPFEPGKPITGFGVSKVILSNHPDFEVNDVVAGIITWEKYSVIKDGSGLRNVSSIDVPLSYHIGILGLPGLTAYAGFFNICNPRKGENVFVSAAAGAVGQLVGQFAKLTGCYVVGSAGTDEKVELLKVELGYDDAFNYKKEPDLTVALKRYFPEGIDIYFENVGGKMLEAVLYNLSNHARIAVCGMISQYVSGCGEPIYNLSQLTIRRAKMQGFLMSDYLHLHEEFTQYILCHLKKNNIVYIEDVIDGLENAPNAFMRLFQGKNVGKQVVRL</sequence>
<dbReference type="InterPro" id="IPR045010">
    <property type="entry name" value="MDR_fam"/>
</dbReference>
<dbReference type="InterPro" id="IPR036291">
    <property type="entry name" value="NAD(P)-bd_dom_sf"/>
</dbReference>
<organism evidence="4 5">
    <name type="scientific">Ceratopteris richardii</name>
    <name type="common">Triangle waterfern</name>
    <dbReference type="NCBI Taxonomy" id="49495"/>
    <lineage>
        <taxon>Eukaryota</taxon>
        <taxon>Viridiplantae</taxon>
        <taxon>Streptophyta</taxon>
        <taxon>Embryophyta</taxon>
        <taxon>Tracheophyta</taxon>
        <taxon>Polypodiopsida</taxon>
        <taxon>Polypodiidae</taxon>
        <taxon>Polypodiales</taxon>
        <taxon>Pteridineae</taxon>
        <taxon>Pteridaceae</taxon>
        <taxon>Parkerioideae</taxon>
        <taxon>Ceratopteris</taxon>
    </lineage>
</organism>
<dbReference type="OMA" id="HKSYIAP"/>
<dbReference type="InterPro" id="IPR011032">
    <property type="entry name" value="GroES-like_sf"/>
</dbReference>